<name>A0A813U301_ADIRI</name>
<organism evidence="3 4">
    <name type="scientific">Adineta ricciae</name>
    <name type="common">Rotifer</name>
    <dbReference type="NCBI Taxonomy" id="249248"/>
    <lineage>
        <taxon>Eukaryota</taxon>
        <taxon>Metazoa</taxon>
        <taxon>Spiralia</taxon>
        <taxon>Gnathifera</taxon>
        <taxon>Rotifera</taxon>
        <taxon>Eurotatoria</taxon>
        <taxon>Bdelloidea</taxon>
        <taxon>Adinetida</taxon>
        <taxon>Adinetidae</taxon>
        <taxon>Adineta</taxon>
    </lineage>
</organism>
<evidence type="ECO:0000256" key="1">
    <source>
        <dbReference type="SAM" id="MobiDB-lite"/>
    </source>
</evidence>
<comment type="caution">
    <text evidence="3">The sequence shown here is derived from an EMBL/GenBank/DDBJ whole genome shotgun (WGS) entry which is preliminary data.</text>
</comment>
<gene>
    <name evidence="3" type="ORF">EDS130_LOCUS5680</name>
</gene>
<reference evidence="3" key="1">
    <citation type="submission" date="2021-02" db="EMBL/GenBank/DDBJ databases">
        <authorList>
            <person name="Nowell W R."/>
        </authorList>
    </citation>
    <scope>NUCLEOTIDE SEQUENCE</scope>
</reference>
<keyword evidence="2" id="KW-1133">Transmembrane helix</keyword>
<feature type="region of interest" description="Disordered" evidence="1">
    <location>
        <begin position="56"/>
        <end position="78"/>
    </location>
</feature>
<proteinExistence type="predicted"/>
<keyword evidence="2" id="KW-0472">Membrane</keyword>
<evidence type="ECO:0000313" key="3">
    <source>
        <dbReference type="EMBL" id="CAF0817653.1"/>
    </source>
</evidence>
<evidence type="ECO:0000256" key="2">
    <source>
        <dbReference type="SAM" id="Phobius"/>
    </source>
</evidence>
<dbReference type="Proteomes" id="UP000663852">
    <property type="component" value="Unassembled WGS sequence"/>
</dbReference>
<evidence type="ECO:0000313" key="4">
    <source>
        <dbReference type="Proteomes" id="UP000663852"/>
    </source>
</evidence>
<dbReference type="AlphaFoldDB" id="A0A813U301"/>
<accession>A0A813U301</accession>
<keyword evidence="2" id="KW-0812">Transmembrane</keyword>
<sequence length="335" mass="39486">MTDRTRSAIQYIYPLRSQSCRDCRDKVTRTASELHQHTVDRAQRRFERQLANSERELRSAMKQRRDNSSSVAEKRQATQHLEHLRTTLNNDYSQLIQAYVHEHKEKVDEVEKYIHQRYDDDRHYEKSLSQKKFKDAIQETQLQSEKARLGSINQIIRERDAVCEEKLAAQKNLFNRLLDEQARRLRAEQTLHGNMSSAPVEPVDMAQLKGRLARVEYEHREIKQLILDMRNDLAALITQQHPTYRNTNVYIMGRLFGNLAIFLFVLMFVNSGEGRSLMIGALQPTETKAPVQHSNFDAMDSWSPEEQILDNDRQKRNCFLYAMKSKNRASKWMCW</sequence>
<protein>
    <submittedName>
        <fullName evidence="3">Uncharacterized protein</fullName>
    </submittedName>
</protein>
<dbReference type="EMBL" id="CAJNOJ010000016">
    <property type="protein sequence ID" value="CAF0817653.1"/>
    <property type="molecule type" value="Genomic_DNA"/>
</dbReference>
<feature type="transmembrane region" description="Helical" evidence="2">
    <location>
        <begin position="249"/>
        <end position="269"/>
    </location>
</feature>